<organism evidence="1 2">
    <name type="scientific">Rickettsia australis (strain Cutlack)</name>
    <dbReference type="NCBI Taxonomy" id="1105110"/>
    <lineage>
        <taxon>Bacteria</taxon>
        <taxon>Pseudomonadati</taxon>
        <taxon>Pseudomonadota</taxon>
        <taxon>Alphaproteobacteria</taxon>
        <taxon>Rickettsiales</taxon>
        <taxon>Rickettsiaceae</taxon>
        <taxon>Rickettsieae</taxon>
        <taxon>Rickettsia</taxon>
        <taxon>spotted fever group</taxon>
    </lineage>
</organism>
<sequence>MRPQGPEKNKKDWILWSSHGMTVRHATISKIPQNSNNLIKCTAVRFFILAKLAIMWH</sequence>
<evidence type="ECO:0000313" key="2">
    <source>
        <dbReference type="Proteomes" id="UP000007589"/>
    </source>
</evidence>
<accession>H8K7P8</accession>
<protein>
    <submittedName>
        <fullName evidence="1">Uncharacterized protein</fullName>
    </submittedName>
</protein>
<reference evidence="2" key="1">
    <citation type="submission" date="2012-02" db="EMBL/GenBank/DDBJ databases">
        <title>Complete genome sequence of Rickettsia australis strain Cutlack.</title>
        <authorList>
            <person name="Johnson S.L."/>
            <person name="Munk A.C."/>
            <person name="Han S."/>
            <person name="Bruce D.C."/>
            <person name="Dasch G.A."/>
        </authorList>
    </citation>
    <scope>NUCLEOTIDE SEQUENCE [LARGE SCALE GENOMIC DNA]</scope>
    <source>
        <strain evidence="2">Cutlack</strain>
    </source>
</reference>
<name>H8K7P8_RICAC</name>
<keyword evidence="2" id="KW-1185">Reference proteome</keyword>
<evidence type="ECO:0000313" key="1">
    <source>
        <dbReference type="EMBL" id="AFC71291.1"/>
    </source>
</evidence>
<dbReference type="STRING" id="1105110.MC5_05025"/>
<dbReference type="HOGENOM" id="CLU_2993807_0_0_5"/>
<dbReference type="EMBL" id="CP003338">
    <property type="protein sequence ID" value="AFC71291.1"/>
    <property type="molecule type" value="Genomic_DNA"/>
</dbReference>
<proteinExistence type="predicted"/>
<dbReference type="Proteomes" id="UP000007589">
    <property type="component" value="Chromosome"/>
</dbReference>
<dbReference type="AlphaFoldDB" id="H8K7P8"/>
<dbReference type="KEGG" id="rau:MC5_05025"/>
<gene>
    <name evidence="1" type="ordered locus">MC5_05025</name>
</gene>